<evidence type="ECO:0000256" key="1">
    <source>
        <dbReference type="ARBA" id="ARBA00022443"/>
    </source>
</evidence>
<dbReference type="Proteomes" id="UP000308267">
    <property type="component" value="Unassembled WGS sequence"/>
</dbReference>
<dbReference type="PROSITE" id="PS50002">
    <property type="entry name" value="SH3"/>
    <property type="match status" value="1"/>
</dbReference>
<dbReference type="InterPro" id="IPR055093">
    <property type="entry name" value="EPS8_2nd"/>
</dbReference>
<name>A0A4S2M4W3_OPIFE</name>
<dbReference type="GO" id="GO:0003779">
    <property type="term" value="F:actin binding"/>
    <property type="evidence" value="ECO:0007669"/>
    <property type="project" value="TreeGrafter"/>
</dbReference>
<dbReference type="GO" id="GO:0005886">
    <property type="term" value="C:plasma membrane"/>
    <property type="evidence" value="ECO:0007669"/>
    <property type="project" value="TreeGrafter"/>
</dbReference>
<dbReference type="AlphaFoldDB" id="A0A4S2M4W3"/>
<reference evidence="5 6" key="1">
    <citation type="journal article" date="2019" name="BMC Genomics">
        <title>New insights from Opisthorchis felineus genome: update on genomics of the epidemiologically important liver flukes.</title>
        <authorList>
            <person name="Ershov N.I."/>
            <person name="Mordvinov V.A."/>
            <person name="Prokhortchouk E.B."/>
            <person name="Pakharukova M.Y."/>
            <person name="Gunbin K.V."/>
            <person name="Ustyantsev K."/>
            <person name="Genaev M.A."/>
            <person name="Blinov A.G."/>
            <person name="Mazur A."/>
            <person name="Boulygina E."/>
            <person name="Tsygankova S."/>
            <person name="Khrameeva E."/>
            <person name="Chekanov N."/>
            <person name="Fan G."/>
            <person name="Xiao A."/>
            <person name="Zhang H."/>
            <person name="Xu X."/>
            <person name="Yang H."/>
            <person name="Solovyev V."/>
            <person name="Lee S.M."/>
            <person name="Liu X."/>
            <person name="Afonnikov D.A."/>
            <person name="Skryabin K.G."/>
        </authorList>
    </citation>
    <scope>NUCLEOTIDE SEQUENCE [LARGE SCALE GENOMIC DNA]</scope>
    <source>
        <strain evidence="5">AK-0245</strain>
        <tissue evidence="5">Whole organism</tissue>
    </source>
</reference>
<evidence type="ECO:0000256" key="3">
    <source>
        <dbReference type="SAM" id="MobiDB-lite"/>
    </source>
</evidence>
<dbReference type="STRING" id="147828.A0A4S2M4W3"/>
<keyword evidence="1 2" id="KW-0728">SH3 domain</keyword>
<dbReference type="GO" id="GO:0035023">
    <property type="term" value="P:regulation of Rho protein signal transduction"/>
    <property type="evidence" value="ECO:0007669"/>
    <property type="project" value="TreeGrafter"/>
</dbReference>
<dbReference type="InterPro" id="IPR001452">
    <property type="entry name" value="SH3_domain"/>
</dbReference>
<dbReference type="SUPFAM" id="SSF47769">
    <property type="entry name" value="SAM/Pointed domain"/>
    <property type="match status" value="1"/>
</dbReference>
<dbReference type="Gene3D" id="2.30.29.30">
    <property type="entry name" value="Pleckstrin-homology domain (PH domain)/Phosphotyrosine-binding domain (PTB)"/>
    <property type="match status" value="1"/>
</dbReference>
<evidence type="ECO:0000313" key="6">
    <source>
        <dbReference type="Proteomes" id="UP000308267"/>
    </source>
</evidence>
<accession>A0A4S2M4W3</accession>
<dbReference type="Gene3D" id="2.30.30.40">
    <property type="entry name" value="SH3 Domains"/>
    <property type="match status" value="1"/>
</dbReference>
<protein>
    <recommendedName>
        <fullName evidence="4">SH3 domain-containing protein</fullName>
    </recommendedName>
</protein>
<dbReference type="PANTHER" id="PTHR12287">
    <property type="entry name" value="EPIDERMAL GROWTH FACTOR RECEPTOR KINASE SUBSTRATE EPS8-RELATED PROTEIN"/>
    <property type="match status" value="1"/>
</dbReference>
<dbReference type="Gene3D" id="1.10.150.50">
    <property type="entry name" value="Transcription Factor, Ets-1"/>
    <property type="match status" value="1"/>
</dbReference>
<comment type="caution">
    <text evidence="5">The sequence shown here is derived from an EMBL/GenBank/DDBJ whole genome shotgun (WGS) entry which is preliminary data.</text>
</comment>
<gene>
    <name evidence="5" type="ORF">CRM22_003738</name>
</gene>
<feature type="region of interest" description="Disordered" evidence="3">
    <location>
        <begin position="333"/>
        <end position="364"/>
    </location>
</feature>
<feature type="compositionally biased region" description="Polar residues" evidence="3">
    <location>
        <begin position="560"/>
        <end position="584"/>
    </location>
</feature>
<feature type="region of interest" description="Disordered" evidence="3">
    <location>
        <begin position="524"/>
        <end position="588"/>
    </location>
</feature>
<feature type="compositionally biased region" description="Low complexity" evidence="3">
    <location>
        <begin position="543"/>
        <end position="559"/>
    </location>
</feature>
<dbReference type="Pfam" id="PF22975">
    <property type="entry name" value="EPS8_2nd"/>
    <property type="match status" value="1"/>
</dbReference>
<feature type="domain" description="SH3" evidence="4">
    <location>
        <begin position="399"/>
        <end position="459"/>
    </location>
</feature>
<organism evidence="5 6">
    <name type="scientific">Opisthorchis felineus</name>
    <dbReference type="NCBI Taxonomy" id="147828"/>
    <lineage>
        <taxon>Eukaryota</taxon>
        <taxon>Metazoa</taxon>
        <taxon>Spiralia</taxon>
        <taxon>Lophotrochozoa</taxon>
        <taxon>Platyhelminthes</taxon>
        <taxon>Trematoda</taxon>
        <taxon>Digenea</taxon>
        <taxon>Opisthorchiida</taxon>
        <taxon>Opisthorchiata</taxon>
        <taxon>Opisthorchiidae</taxon>
        <taxon>Opisthorchis</taxon>
    </lineage>
</organism>
<dbReference type="Pfam" id="PF18016">
    <property type="entry name" value="SAM_3"/>
    <property type="match status" value="1"/>
</dbReference>
<feature type="region of interest" description="Disordered" evidence="3">
    <location>
        <begin position="475"/>
        <end position="512"/>
    </location>
</feature>
<dbReference type="GO" id="GO:0007266">
    <property type="term" value="P:Rho protein signal transduction"/>
    <property type="evidence" value="ECO:0007669"/>
    <property type="project" value="TreeGrafter"/>
</dbReference>
<feature type="compositionally biased region" description="Polar residues" evidence="3">
    <location>
        <begin position="336"/>
        <end position="364"/>
    </location>
</feature>
<proteinExistence type="predicted"/>
<dbReference type="EMBL" id="SJOL01006032">
    <property type="protein sequence ID" value="TGZ69449.1"/>
    <property type="molecule type" value="Genomic_DNA"/>
</dbReference>
<dbReference type="PANTHER" id="PTHR12287:SF23">
    <property type="entry name" value="AROUSER, ISOFORM A-RELATED"/>
    <property type="match status" value="1"/>
</dbReference>
<evidence type="ECO:0000256" key="2">
    <source>
        <dbReference type="PROSITE-ProRule" id="PRU00192"/>
    </source>
</evidence>
<sequence>MVSKDYSDAVIQNTFQIHHIASFVEGEQPLKPEDVVRHSTALQESKKIEEVSCAVKMDTRGMRVKLEKTKETVELFEWSGVKNQAAILNPLDNFEFKYLVFFRLLQLKDRVNELHVFSCDTPSSAKSFVDSISYYKKNARRRSLSESRISFDGSTPGKVNSGKTDERGNTIVDAYSRHFYMLNRCIDDIELFERRLEKTLKKRGSSAEDIHNQPPATAPASHELIDVVRKVKYAFNTNEAIRPYTPERTSKKLFIRLFNTVQWLDEVCRSGFVPEYDRNMVANVAEPYLNAETISAITERLGTKRQEFWRSLGPNWTTPSEQISNQKERYIPTFDTPVQDSSPQHQPHHGQPSSTLGQVTRNPSSGSVVIAANKKQAAQTEIPIDEAKTQKFCEDVEKSGGRLYYATVRHVGSKSKEISVSPGTVLEVLDSSNLDWWTVRDQNGAEGEIPRWKLQQYSTGRRTTLLQTSPGLSHLTRKVEPGLPQQTITTKPSGYRSPVRARTPEQDLPLRQSPVLSNTALKHQSLPPMQVQGPNVSGDSDVEAAAEASKSSEPSFSKKQQNASCSVSMDFSQPAKSPSPQTVSHPHFSIPQGNMIYMTAEQIQELLKGPNRNTQLPVVIVPMNELQNYTSQTSVSSGVNGNMSCFDTSVPMRWPELNEMREPMLPARLPTPPILSSYGGAPLATHMHTMTRELRERLSKMREGGGTGLRSIPSPTTTSDRPYGRLTKYSTKEDVAEWLVAHSFPPKVLASMQGFNGMDLYTMNRAQLMEHVGPERCDELFYAFRGS</sequence>
<dbReference type="InterPro" id="IPR036028">
    <property type="entry name" value="SH3-like_dom_sf"/>
</dbReference>
<dbReference type="OrthoDB" id="4680325at2759"/>
<dbReference type="SUPFAM" id="SSF50729">
    <property type="entry name" value="PH domain-like"/>
    <property type="match status" value="1"/>
</dbReference>
<feature type="region of interest" description="Disordered" evidence="3">
    <location>
        <begin position="702"/>
        <end position="725"/>
    </location>
</feature>
<dbReference type="SUPFAM" id="SSF50044">
    <property type="entry name" value="SH3-domain"/>
    <property type="match status" value="1"/>
</dbReference>
<dbReference type="InterPro" id="IPR039801">
    <property type="entry name" value="EPS8-like"/>
</dbReference>
<dbReference type="InterPro" id="IPR011993">
    <property type="entry name" value="PH-like_dom_sf"/>
</dbReference>
<dbReference type="InterPro" id="IPR041418">
    <property type="entry name" value="SAM_3"/>
</dbReference>
<dbReference type="InterPro" id="IPR013761">
    <property type="entry name" value="SAM/pointed_sf"/>
</dbReference>
<dbReference type="Pfam" id="PF00018">
    <property type="entry name" value="SH3_1"/>
    <property type="match status" value="1"/>
</dbReference>
<keyword evidence="6" id="KW-1185">Reference proteome</keyword>
<evidence type="ECO:0000259" key="4">
    <source>
        <dbReference type="PROSITE" id="PS50002"/>
    </source>
</evidence>
<evidence type="ECO:0000313" key="5">
    <source>
        <dbReference type="EMBL" id="TGZ69449.1"/>
    </source>
</evidence>